<feature type="domain" description="Homeobox" evidence="11">
    <location>
        <begin position="129"/>
        <end position="189"/>
    </location>
</feature>
<feature type="compositionally biased region" description="Basic and acidic residues" evidence="10">
    <location>
        <begin position="117"/>
        <end position="128"/>
    </location>
</feature>
<comment type="subcellular location">
    <subcellularLocation>
        <location evidence="1 8 9">Nucleus</location>
    </subcellularLocation>
</comment>
<evidence type="ECO:0000256" key="3">
    <source>
        <dbReference type="ARBA" id="ARBA00023015"/>
    </source>
</evidence>
<dbReference type="InterPro" id="IPR009057">
    <property type="entry name" value="Homeodomain-like_sf"/>
</dbReference>
<evidence type="ECO:0000256" key="1">
    <source>
        <dbReference type="ARBA" id="ARBA00004123"/>
    </source>
</evidence>
<evidence type="ECO:0000259" key="11">
    <source>
        <dbReference type="PROSITE" id="PS50071"/>
    </source>
</evidence>
<dbReference type="Gene3D" id="1.10.10.60">
    <property type="entry name" value="Homeodomain-like"/>
    <property type="match status" value="1"/>
</dbReference>
<evidence type="ECO:0000256" key="9">
    <source>
        <dbReference type="RuleBase" id="RU000682"/>
    </source>
</evidence>
<accession>A0ABM1BVC3</accession>
<keyword evidence="6" id="KW-0804">Transcription</keyword>
<gene>
    <name evidence="13" type="primary">LOC106473252</name>
</gene>
<dbReference type="CDD" id="cd00086">
    <property type="entry name" value="homeodomain"/>
    <property type="match status" value="1"/>
</dbReference>
<keyword evidence="5 8" id="KW-0371">Homeobox</keyword>
<dbReference type="RefSeq" id="XP_013789393.1">
    <property type="nucleotide sequence ID" value="XM_013933939.1"/>
</dbReference>
<evidence type="ECO:0000256" key="2">
    <source>
        <dbReference type="ARBA" id="ARBA00006503"/>
    </source>
</evidence>
<dbReference type="Pfam" id="PF03826">
    <property type="entry name" value="OAR"/>
    <property type="match status" value="1"/>
</dbReference>
<evidence type="ECO:0000256" key="10">
    <source>
        <dbReference type="SAM" id="MobiDB-lite"/>
    </source>
</evidence>
<evidence type="ECO:0000256" key="5">
    <source>
        <dbReference type="ARBA" id="ARBA00023155"/>
    </source>
</evidence>
<name>A0ABM1BVC3_LIMPO</name>
<dbReference type="InterPro" id="IPR017970">
    <property type="entry name" value="Homeobox_CS"/>
</dbReference>
<evidence type="ECO:0000256" key="8">
    <source>
        <dbReference type="PROSITE-ProRule" id="PRU00108"/>
    </source>
</evidence>
<dbReference type="SMART" id="SM00389">
    <property type="entry name" value="HOX"/>
    <property type="match status" value="1"/>
</dbReference>
<proteinExistence type="inferred from homology"/>
<keyword evidence="7 8" id="KW-0539">Nucleus</keyword>
<dbReference type="PROSITE" id="PS50071">
    <property type="entry name" value="HOMEOBOX_2"/>
    <property type="match status" value="1"/>
</dbReference>
<dbReference type="InterPro" id="IPR001356">
    <property type="entry name" value="HD"/>
</dbReference>
<dbReference type="GeneID" id="106473252"/>
<protein>
    <submittedName>
        <fullName evidence="13">Retinal homeobox protein Rx1-like</fullName>
    </submittedName>
</protein>
<sequence length="363" mass="40721">MSVEVNTNHRRYLQAKVSASDNNSRGCLSLHAHSIDALLGERRQKPPEKRLDLSELRENQTNLLQIRTFPDLNPDEDLVPFQCLTHYKGPDENHKEQQNREPSGFSNNALAAEEEFDVRSETHEDSPKRPHRRSRTTFTTYQLHELERAFEKTHYPDVYSREELAMKVNLPELRVQVWFQNRRAKWRRQERLENENTLRSLRPTKSSDCPLAGAGMTTNSMNYVSGPCPSLGLSSSSMLTGASMQRLTLDSWMTPPRMGPPLSDTLPGFLAHSPCMCPSYVTPSTLPTASVSNSTAFSGPPTGNISICSGMLGSSSPLNLSVNEMDFTFADSKPTDLRSSSICALRLKAKEHVNLISKRLTSV</sequence>
<dbReference type="Proteomes" id="UP000694941">
    <property type="component" value="Unplaced"/>
</dbReference>
<keyword evidence="4 8" id="KW-0238">DNA-binding</keyword>
<dbReference type="Pfam" id="PF00046">
    <property type="entry name" value="Homeodomain"/>
    <property type="match status" value="1"/>
</dbReference>
<evidence type="ECO:0000256" key="7">
    <source>
        <dbReference type="ARBA" id="ARBA00023242"/>
    </source>
</evidence>
<feature type="compositionally biased region" description="Basic and acidic residues" evidence="10">
    <location>
        <begin position="88"/>
        <end position="99"/>
    </location>
</feature>
<organism evidence="12 13">
    <name type="scientific">Limulus polyphemus</name>
    <name type="common">Atlantic horseshoe crab</name>
    <dbReference type="NCBI Taxonomy" id="6850"/>
    <lineage>
        <taxon>Eukaryota</taxon>
        <taxon>Metazoa</taxon>
        <taxon>Ecdysozoa</taxon>
        <taxon>Arthropoda</taxon>
        <taxon>Chelicerata</taxon>
        <taxon>Merostomata</taxon>
        <taxon>Xiphosura</taxon>
        <taxon>Limulidae</taxon>
        <taxon>Limulus</taxon>
    </lineage>
</organism>
<dbReference type="InterPro" id="IPR043562">
    <property type="entry name" value="RAX/RAX2"/>
</dbReference>
<feature type="compositionally biased region" description="Polar residues" evidence="10">
    <location>
        <begin position="100"/>
        <end position="109"/>
    </location>
</feature>
<dbReference type="InterPro" id="IPR003654">
    <property type="entry name" value="OAR_dom"/>
</dbReference>
<dbReference type="PROSITE" id="PS00027">
    <property type="entry name" value="HOMEOBOX_1"/>
    <property type="match status" value="1"/>
</dbReference>
<evidence type="ECO:0000256" key="6">
    <source>
        <dbReference type="ARBA" id="ARBA00023163"/>
    </source>
</evidence>
<evidence type="ECO:0000256" key="4">
    <source>
        <dbReference type="ARBA" id="ARBA00023125"/>
    </source>
</evidence>
<dbReference type="PANTHER" id="PTHR46271">
    <property type="entry name" value="HOMEOBOX PROTEIN, PUTATIVE-RELATED"/>
    <property type="match status" value="1"/>
</dbReference>
<dbReference type="PANTHER" id="PTHR46271:SF4">
    <property type="entry name" value="HOMEOBOX PROTEIN, PUTATIVE-RELATED"/>
    <property type="match status" value="1"/>
</dbReference>
<feature type="DNA-binding region" description="Homeobox" evidence="8">
    <location>
        <begin position="131"/>
        <end position="190"/>
    </location>
</feature>
<reference evidence="13" key="1">
    <citation type="submission" date="2025-08" db="UniProtKB">
        <authorList>
            <consortium name="RefSeq"/>
        </authorList>
    </citation>
    <scope>IDENTIFICATION</scope>
    <source>
        <tissue evidence="13">Muscle</tissue>
    </source>
</reference>
<evidence type="ECO:0000313" key="13">
    <source>
        <dbReference type="RefSeq" id="XP_013789393.1"/>
    </source>
</evidence>
<keyword evidence="3" id="KW-0805">Transcription regulation</keyword>
<dbReference type="SUPFAM" id="SSF46689">
    <property type="entry name" value="Homeodomain-like"/>
    <property type="match status" value="1"/>
</dbReference>
<comment type="similarity">
    <text evidence="2">Belongs to the paired homeobox family. Bicoid subfamily.</text>
</comment>
<evidence type="ECO:0000313" key="12">
    <source>
        <dbReference type="Proteomes" id="UP000694941"/>
    </source>
</evidence>
<feature type="region of interest" description="Disordered" evidence="10">
    <location>
        <begin position="85"/>
        <end position="137"/>
    </location>
</feature>
<keyword evidence="12" id="KW-1185">Reference proteome</keyword>